<comment type="caution">
    <text evidence="2">The sequence shown here is derived from an EMBL/GenBank/DDBJ whole genome shotgun (WGS) entry which is preliminary data.</text>
</comment>
<dbReference type="SUPFAM" id="SSF82866">
    <property type="entry name" value="Multidrug efflux transporter AcrB transmembrane domain"/>
    <property type="match status" value="1"/>
</dbReference>
<keyword evidence="3" id="KW-1185">Reference proteome</keyword>
<dbReference type="PANTHER" id="PTHR32063">
    <property type="match status" value="1"/>
</dbReference>
<feature type="transmembrane region" description="Helical" evidence="1">
    <location>
        <begin position="64"/>
        <end position="85"/>
    </location>
</feature>
<dbReference type="AlphaFoldDB" id="W4UQ72"/>
<keyword evidence="1" id="KW-0812">Transmembrane</keyword>
<dbReference type="PRINTS" id="PR00702">
    <property type="entry name" value="ACRIFLAVINRP"/>
</dbReference>
<name>W4UQ72_9BACE</name>
<accession>W4UQ72</accession>
<dbReference type="STRING" id="1445607.JCM10512_1018"/>
<organism evidence="2 3">
    <name type="scientific">Bacteroides reticulotermitis JCM 10512</name>
    <dbReference type="NCBI Taxonomy" id="1445607"/>
    <lineage>
        <taxon>Bacteria</taxon>
        <taxon>Pseudomonadati</taxon>
        <taxon>Bacteroidota</taxon>
        <taxon>Bacteroidia</taxon>
        <taxon>Bacteroidales</taxon>
        <taxon>Bacteroidaceae</taxon>
        <taxon>Bacteroides</taxon>
    </lineage>
</organism>
<dbReference type="InterPro" id="IPR001036">
    <property type="entry name" value="Acrflvin-R"/>
</dbReference>
<sequence>MSPVLDDTMDSLNGGLLISIVVIFLMLAANFQSFKVSAIVLASVPAVILGALTMLFLTGSTLNLQSYMGLIMSIGVSVANALLLISNAEDIRKKTGDALSAAKQAAALRIRPIIMTSLAMTAGMLPMAIGFGEGGDQTSPLGRAVIGGLIASTFAVLVVLPLIYAYIQNKASVESVSLDPEDVESKYFDNENK</sequence>
<feature type="transmembrane region" description="Helical" evidence="1">
    <location>
        <begin position="113"/>
        <end position="132"/>
    </location>
</feature>
<dbReference type="Pfam" id="PF00873">
    <property type="entry name" value="ACR_tran"/>
    <property type="match status" value="1"/>
</dbReference>
<gene>
    <name evidence="2" type="ORF">JCM10512_1018</name>
</gene>
<dbReference type="Proteomes" id="UP000019131">
    <property type="component" value="Unassembled WGS sequence"/>
</dbReference>
<dbReference type="Gene3D" id="1.20.1640.10">
    <property type="entry name" value="Multidrug efflux transporter AcrB transmembrane domain"/>
    <property type="match status" value="1"/>
</dbReference>
<evidence type="ECO:0000256" key="1">
    <source>
        <dbReference type="SAM" id="Phobius"/>
    </source>
</evidence>
<dbReference type="GO" id="GO:0005886">
    <property type="term" value="C:plasma membrane"/>
    <property type="evidence" value="ECO:0007669"/>
    <property type="project" value="TreeGrafter"/>
</dbReference>
<feature type="transmembrane region" description="Helical" evidence="1">
    <location>
        <begin position="144"/>
        <end position="167"/>
    </location>
</feature>
<evidence type="ECO:0000313" key="2">
    <source>
        <dbReference type="EMBL" id="GAE82788.1"/>
    </source>
</evidence>
<evidence type="ECO:0000313" key="3">
    <source>
        <dbReference type="Proteomes" id="UP000019131"/>
    </source>
</evidence>
<dbReference type="GO" id="GO:0042910">
    <property type="term" value="F:xenobiotic transmembrane transporter activity"/>
    <property type="evidence" value="ECO:0007669"/>
    <property type="project" value="TreeGrafter"/>
</dbReference>
<dbReference type="PANTHER" id="PTHR32063:SF8">
    <property type="entry name" value="CATION EFFLUX PROTEIN"/>
    <property type="match status" value="1"/>
</dbReference>
<feature type="transmembrane region" description="Helical" evidence="1">
    <location>
        <begin position="38"/>
        <end position="58"/>
    </location>
</feature>
<protein>
    <submittedName>
        <fullName evidence="2">RND multidrug efflux transporter</fullName>
    </submittedName>
</protein>
<feature type="transmembrane region" description="Helical" evidence="1">
    <location>
        <begin position="12"/>
        <end position="31"/>
    </location>
</feature>
<reference evidence="2 3" key="1">
    <citation type="journal article" date="2014" name="Genome Announc.">
        <title>Draft Genome Sequence of Bacteroides reticulotermitis Strain JCM 10512T, Isolated from the Gut of a Termite.</title>
        <authorList>
            <person name="Yuki M."/>
            <person name="Oshima K."/>
            <person name="Suda W."/>
            <person name="Sakamoto M."/>
            <person name="Iida T."/>
            <person name="Hattori M."/>
            <person name="Ohkuma M."/>
        </authorList>
    </citation>
    <scope>NUCLEOTIDE SEQUENCE [LARGE SCALE GENOMIC DNA]</scope>
    <source>
        <strain evidence="2 3">JCM 10512</strain>
    </source>
</reference>
<dbReference type="EMBL" id="BAIV01000005">
    <property type="protein sequence ID" value="GAE82788.1"/>
    <property type="molecule type" value="Genomic_DNA"/>
</dbReference>
<proteinExistence type="predicted"/>
<keyword evidence="1" id="KW-1133">Transmembrane helix</keyword>
<keyword evidence="1" id="KW-0472">Membrane</keyword>